<dbReference type="Proteomes" id="UP001218218">
    <property type="component" value="Unassembled WGS sequence"/>
</dbReference>
<evidence type="ECO:0000313" key="2">
    <source>
        <dbReference type="EMBL" id="KAJ7357143.1"/>
    </source>
</evidence>
<evidence type="ECO:0008006" key="4">
    <source>
        <dbReference type="Google" id="ProtNLM"/>
    </source>
</evidence>
<sequence length="94" mass="9859">MAQTTIVSAFTDFLNAIVAVFFSLLNSVLAFFQAIAVLGKDIIASGVNLAQSVIGLALGLVQGVYANLLAVVIIGGGGYYFYQRNTNKAGKRKA</sequence>
<keyword evidence="1" id="KW-0472">Membrane</keyword>
<dbReference type="EMBL" id="JARIHO010000008">
    <property type="protein sequence ID" value="KAJ7357143.1"/>
    <property type="molecule type" value="Genomic_DNA"/>
</dbReference>
<feature type="transmembrane region" description="Helical" evidence="1">
    <location>
        <begin position="56"/>
        <end position="82"/>
    </location>
</feature>
<evidence type="ECO:0000313" key="3">
    <source>
        <dbReference type="Proteomes" id="UP001218218"/>
    </source>
</evidence>
<keyword evidence="3" id="KW-1185">Reference proteome</keyword>
<keyword evidence="1" id="KW-0812">Transmembrane</keyword>
<gene>
    <name evidence="2" type="ORF">DFH08DRAFT_1076168</name>
</gene>
<comment type="caution">
    <text evidence="2">The sequence shown here is derived from an EMBL/GenBank/DDBJ whole genome shotgun (WGS) entry which is preliminary data.</text>
</comment>
<dbReference type="AlphaFoldDB" id="A0AAD7AGQ9"/>
<proteinExistence type="predicted"/>
<keyword evidence="1" id="KW-1133">Transmembrane helix</keyword>
<feature type="transmembrane region" description="Helical" evidence="1">
    <location>
        <begin position="12"/>
        <end position="36"/>
    </location>
</feature>
<organism evidence="2 3">
    <name type="scientific">Mycena albidolilacea</name>
    <dbReference type="NCBI Taxonomy" id="1033008"/>
    <lineage>
        <taxon>Eukaryota</taxon>
        <taxon>Fungi</taxon>
        <taxon>Dikarya</taxon>
        <taxon>Basidiomycota</taxon>
        <taxon>Agaricomycotina</taxon>
        <taxon>Agaricomycetes</taxon>
        <taxon>Agaricomycetidae</taxon>
        <taxon>Agaricales</taxon>
        <taxon>Marasmiineae</taxon>
        <taxon>Mycenaceae</taxon>
        <taxon>Mycena</taxon>
    </lineage>
</organism>
<accession>A0AAD7AGQ9</accession>
<name>A0AAD7AGQ9_9AGAR</name>
<reference evidence="2" key="1">
    <citation type="submission" date="2023-03" db="EMBL/GenBank/DDBJ databases">
        <title>Massive genome expansion in bonnet fungi (Mycena s.s.) driven by repeated elements and novel gene families across ecological guilds.</title>
        <authorList>
            <consortium name="Lawrence Berkeley National Laboratory"/>
            <person name="Harder C.B."/>
            <person name="Miyauchi S."/>
            <person name="Viragh M."/>
            <person name="Kuo A."/>
            <person name="Thoen E."/>
            <person name="Andreopoulos B."/>
            <person name="Lu D."/>
            <person name="Skrede I."/>
            <person name="Drula E."/>
            <person name="Henrissat B."/>
            <person name="Morin E."/>
            <person name="Kohler A."/>
            <person name="Barry K."/>
            <person name="LaButti K."/>
            <person name="Morin E."/>
            <person name="Salamov A."/>
            <person name="Lipzen A."/>
            <person name="Mereny Z."/>
            <person name="Hegedus B."/>
            <person name="Baldrian P."/>
            <person name="Stursova M."/>
            <person name="Weitz H."/>
            <person name="Taylor A."/>
            <person name="Grigoriev I.V."/>
            <person name="Nagy L.G."/>
            <person name="Martin F."/>
            <person name="Kauserud H."/>
        </authorList>
    </citation>
    <scope>NUCLEOTIDE SEQUENCE</scope>
    <source>
        <strain evidence="2">CBHHK002</strain>
    </source>
</reference>
<evidence type="ECO:0000256" key="1">
    <source>
        <dbReference type="SAM" id="Phobius"/>
    </source>
</evidence>
<protein>
    <recommendedName>
        <fullName evidence="4">DUF2523 domain-containing protein</fullName>
    </recommendedName>
</protein>